<dbReference type="Proteomes" id="UP000504631">
    <property type="component" value="Unplaced"/>
</dbReference>
<evidence type="ECO:0000313" key="3">
    <source>
        <dbReference type="RefSeq" id="XP_033343152.1"/>
    </source>
</evidence>
<accession>A0A6J3JQX9</accession>
<feature type="region of interest" description="Disordered" evidence="1">
    <location>
        <begin position="1"/>
        <end position="20"/>
    </location>
</feature>
<dbReference type="KEGG" id="bvk:117230136"/>
<name>A0A6J3JQX9_9HYME</name>
<evidence type="ECO:0000313" key="2">
    <source>
        <dbReference type="Proteomes" id="UP000504631"/>
    </source>
</evidence>
<dbReference type="GeneID" id="117230136"/>
<dbReference type="RefSeq" id="XP_033343152.1">
    <property type="nucleotide sequence ID" value="XM_033487261.1"/>
</dbReference>
<gene>
    <name evidence="3" type="primary">LOC117230136</name>
</gene>
<dbReference type="AlphaFoldDB" id="A0A6J3JQX9"/>
<evidence type="ECO:0000256" key="1">
    <source>
        <dbReference type="SAM" id="MobiDB-lite"/>
    </source>
</evidence>
<organism evidence="2 3">
    <name type="scientific">Bombus vosnesenskii</name>
    <dbReference type="NCBI Taxonomy" id="207650"/>
    <lineage>
        <taxon>Eukaryota</taxon>
        <taxon>Metazoa</taxon>
        <taxon>Ecdysozoa</taxon>
        <taxon>Arthropoda</taxon>
        <taxon>Hexapoda</taxon>
        <taxon>Insecta</taxon>
        <taxon>Pterygota</taxon>
        <taxon>Neoptera</taxon>
        <taxon>Endopterygota</taxon>
        <taxon>Hymenoptera</taxon>
        <taxon>Apocrita</taxon>
        <taxon>Aculeata</taxon>
        <taxon>Apoidea</taxon>
        <taxon>Anthophila</taxon>
        <taxon>Apidae</taxon>
        <taxon>Bombus</taxon>
        <taxon>Pyrobombus</taxon>
    </lineage>
</organism>
<reference evidence="3" key="1">
    <citation type="submission" date="2025-08" db="UniProtKB">
        <authorList>
            <consortium name="RefSeq"/>
        </authorList>
    </citation>
    <scope>IDENTIFICATION</scope>
    <source>
        <tissue evidence="3">Muscle</tissue>
    </source>
</reference>
<proteinExistence type="predicted"/>
<keyword evidence="2" id="KW-1185">Reference proteome</keyword>
<protein>
    <submittedName>
        <fullName evidence="3">Uncharacterized protein LOC117230136</fullName>
    </submittedName>
</protein>
<sequence length="185" mass="21819">MDHFHPVGASHSETNSECTKTVHKRRSSIFQSRTITFNEYEGTQCVEEGKTVDAEDAIKCVSKISPEKPIDLEEYIINLRNERKEWIETLKQRKVQRKNLAKQKLYSENRGQILDLNVLAEYEKAFVTARPNYQHIYRNYKKLSDIVAKTSVLYNLTYKLNQRFVRQMERRLCKVNDKIIEMLGS</sequence>